<evidence type="ECO:0000313" key="2">
    <source>
        <dbReference type="Proteomes" id="UP000035682"/>
    </source>
</evidence>
<reference evidence="3" key="3">
    <citation type="submission" date="2020-12" db="UniProtKB">
        <authorList>
            <consortium name="WormBaseParasite"/>
        </authorList>
    </citation>
    <scope>IDENTIFICATION</scope>
</reference>
<dbReference type="CTD" id="36384697"/>
<evidence type="ECO:0000313" key="3">
    <source>
        <dbReference type="WBParaSite" id="SRAE_X000162950.1"/>
    </source>
</evidence>
<evidence type="ECO:0000313" key="4">
    <source>
        <dbReference type="WormBase" id="SRAE_X000162950"/>
    </source>
</evidence>
<dbReference type="AlphaFoldDB" id="A0A090MP65"/>
<dbReference type="Proteomes" id="UP000035682">
    <property type="component" value="Unplaced"/>
</dbReference>
<sequence length="47" mass="5268">MISIIHPPSEYLEFINGQNTSKKISGTDRPRLLSSSSFRSCPCLNNK</sequence>
<dbReference type="GeneID" id="36384697"/>
<dbReference type="WBParaSite" id="SRAE_X000162950.1">
    <property type="protein sequence ID" value="SRAE_X000162950.1"/>
    <property type="gene ID" value="WBGene00267203"/>
</dbReference>
<accession>A0A090MP65</accession>
<gene>
    <name evidence="1 3 4" type="ORF">SRAE_X000162950</name>
</gene>
<dbReference type="RefSeq" id="XP_024499097.1">
    <property type="nucleotide sequence ID" value="XM_024651129.1"/>
</dbReference>
<dbReference type="WormBase" id="SRAE_X000162950">
    <property type="protein sequence ID" value="SRP12109"/>
    <property type="gene ID" value="WBGene00267203"/>
</dbReference>
<organism evidence="1">
    <name type="scientific">Strongyloides ratti</name>
    <name type="common">Parasitic roundworm</name>
    <dbReference type="NCBI Taxonomy" id="34506"/>
    <lineage>
        <taxon>Eukaryota</taxon>
        <taxon>Metazoa</taxon>
        <taxon>Ecdysozoa</taxon>
        <taxon>Nematoda</taxon>
        <taxon>Chromadorea</taxon>
        <taxon>Rhabditida</taxon>
        <taxon>Tylenchina</taxon>
        <taxon>Panagrolaimomorpha</taxon>
        <taxon>Strongyloidoidea</taxon>
        <taxon>Strongyloididae</taxon>
        <taxon>Strongyloides</taxon>
    </lineage>
</organism>
<name>A0A090MP65_STRRB</name>
<reference evidence="2" key="1">
    <citation type="submission" date="2014-09" db="EMBL/GenBank/DDBJ databases">
        <authorList>
            <person name="Martin A.A."/>
        </authorList>
    </citation>
    <scope>NUCLEOTIDE SEQUENCE</scope>
    <source>
        <strain evidence="2">ED321</strain>
    </source>
</reference>
<reference evidence="1" key="2">
    <citation type="submission" date="2014-09" db="EMBL/GenBank/DDBJ databases">
        <authorList>
            <person name="Aslett A.Martin."/>
        </authorList>
    </citation>
    <scope>NUCLEOTIDE SEQUENCE</scope>
    <source>
        <strain evidence="1">ED321 Heterogonic</strain>
    </source>
</reference>
<keyword evidence="2" id="KW-1185">Reference proteome</keyword>
<protein>
    <submittedName>
        <fullName evidence="1 3">Uncharacterized protein</fullName>
    </submittedName>
</protein>
<evidence type="ECO:0000313" key="1">
    <source>
        <dbReference type="EMBL" id="CEF59886.1"/>
    </source>
</evidence>
<dbReference type="EMBL" id="LN609396">
    <property type="protein sequence ID" value="CEF59886.1"/>
    <property type="molecule type" value="Genomic_DNA"/>
</dbReference>
<proteinExistence type="predicted"/>